<dbReference type="InterPro" id="IPR024674">
    <property type="entry name" value="HpaB/PvcC/4-BUDH_N"/>
</dbReference>
<keyword evidence="2" id="KW-0503">Monooxygenase</keyword>
<dbReference type="InterPro" id="IPR009100">
    <property type="entry name" value="AcylCoA_DH/oxidase_NM_dom_sf"/>
</dbReference>
<dbReference type="PANTHER" id="PTHR36117:SF3">
    <property type="entry name" value="4-HYDROXYPHENYLACETATE 3-MONOOXYGENASE-RELATED"/>
    <property type="match status" value="1"/>
</dbReference>
<reference evidence="2 3" key="1">
    <citation type="submission" date="2018-06" db="EMBL/GenBank/DDBJ databases">
        <authorList>
            <consortium name="Pathogen Informatics"/>
            <person name="Doyle S."/>
        </authorList>
    </citation>
    <scope>NUCLEOTIDE SEQUENCE [LARGE SCALE GENOMIC DNA]</scope>
    <source>
        <strain evidence="2 3">NCTC9617</strain>
    </source>
</reference>
<dbReference type="SUPFAM" id="SSF50475">
    <property type="entry name" value="FMN-binding split barrel"/>
    <property type="match status" value="1"/>
</dbReference>
<dbReference type="PANTHER" id="PTHR36117">
    <property type="entry name" value="4-HYDROXYPHENYLACETATE 3-MONOOXYGENASE-RELATED"/>
    <property type="match status" value="1"/>
</dbReference>
<dbReference type="AlphaFoldDB" id="A0A060VIY3"/>
<dbReference type="EMBL" id="UGNC01000005">
    <property type="protein sequence ID" value="STW49002.1"/>
    <property type="molecule type" value="Genomic_DNA"/>
</dbReference>
<dbReference type="GO" id="GO:0016627">
    <property type="term" value="F:oxidoreductase activity, acting on the CH-CH group of donors"/>
    <property type="evidence" value="ECO:0007669"/>
    <property type="project" value="InterPro"/>
</dbReference>
<organism evidence="2 3">
    <name type="scientific">Klebsiella pneumoniae</name>
    <dbReference type="NCBI Taxonomy" id="573"/>
    <lineage>
        <taxon>Bacteria</taxon>
        <taxon>Pseudomonadati</taxon>
        <taxon>Pseudomonadota</taxon>
        <taxon>Gammaproteobacteria</taxon>
        <taxon>Enterobacterales</taxon>
        <taxon>Enterobacteriaceae</taxon>
        <taxon>Klebsiella/Raoultella group</taxon>
        <taxon>Klebsiella</taxon>
        <taxon>Klebsiella pneumoniae complex</taxon>
    </lineage>
</organism>
<feature type="domain" description="HpaB/PvcC/4-BUDH N-terminal" evidence="1">
    <location>
        <begin position="15"/>
        <end position="117"/>
    </location>
</feature>
<dbReference type="GO" id="GO:0010181">
    <property type="term" value="F:FMN binding"/>
    <property type="evidence" value="ECO:0007669"/>
    <property type="project" value="InterPro"/>
</dbReference>
<dbReference type="GO" id="GO:0052881">
    <property type="term" value="F:4-hydroxyphenylacetate 3-monooxygenase activity"/>
    <property type="evidence" value="ECO:0007669"/>
    <property type="project" value="UniProtKB-EC"/>
</dbReference>
<dbReference type="InterPro" id="IPR004925">
    <property type="entry name" value="HpaB/PvcC/4-BUDH"/>
</dbReference>
<evidence type="ECO:0000259" key="1">
    <source>
        <dbReference type="Pfam" id="PF11794"/>
    </source>
</evidence>
<dbReference type="Proteomes" id="UP000255167">
    <property type="component" value="Unassembled WGS sequence"/>
</dbReference>
<sequence>MKPEDFRADAKRPLTGEEYLKSLQDGREIYIYGERVKDVTTHPAFRNAAASVAQLYDALHKPEMQDSLCWGTDTGSGGYTHKFFRVAKSADDLRQQRDAIAEIMARHFAGMTGVTMEERFAFSGWQQGALGQPVLKGSLASLEGEISQVQTIGTHLVYLVEIRNITLSPQGHGLIYFKRRFHPVMMEMEVAV</sequence>
<evidence type="ECO:0000313" key="2">
    <source>
        <dbReference type="EMBL" id="STW49002.1"/>
    </source>
</evidence>
<name>A0A060VIY3_KLEPN</name>
<evidence type="ECO:0000313" key="3">
    <source>
        <dbReference type="Proteomes" id="UP000255167"/>
    </source>
</evidence>
<protein>
    <submittedName>
        <fullName evidence="2">4-hydroxyphenylacetate 3-monooxygenase</fullName>
        <ecNumber evidence="2">1.14.14.9</ecNumber>
    </submittedName>
</protein>
<dbReference type="EC" id="1.14.14.9" evidence="2"/>
<dbReference type="Pfam" id="PF11794">
    <property type="entry name" value="HpaB_N"/>
    <property type="match status" value="1"/>
</dbReference>
<dbReference type="SUPFAM" id="SSF56645">
    <property type="entry name" value="Acyl-CoA dehydrogenase NM domain-like"/>
    <property type="match status" value="1"/>
</dbReference>
<keyword evidence="2" id="KW-0560">Oxidoreductase</keyword>
<gene>
    <name evidence="2" type="primary">hpaB</name>
    <name evidence="2" type="ORF">NCTC9617_05618</name>
</gene>
<proteinExistence type="predicted"/>
<dbReference type="Gene3D" id="1.10.3140.10">
    <property type="entry name" value="4-hydroxybutyryl-coa dehydratase, domain 1"/>
    <property type="match status" value="1"/>
</dbReference>
<accession>A0A060VIY3</accession>